<dbReference type="InParanoid" id="A0A1E1L9E8"/>
<evidence type="ECO:0000313" key="2">
    <source>
        <dbReference type="Proteomes" id="UP000178129"/>
    </source>
</evidence>
<name>A0A1E1L9E8_9HELO</name>
<sequence length="60" mass="6678">MYLGRLLSLESVYCKVAIMHLTQSSMAVPTQLDAPQPHRQETYLISTVTVCREPGAKVSQ</sequence>
<dbReference type="AlphaFoldDB" id="A0A1E1L9E8"/>
<reference evidence="2" key="1">
    <citation type="submission" date="2016-03" db="EMBL/GenBank/DDBJ databases">
        <authorList>
            <person name="Ploux O."/>
        </authorList>
    </citation>
    <scope>NUCLEOTIDE SEQUENCE [LARGE SCALE GENOMIC DNA]</scope>
    <source>
        <strain evidence="2">UK7</strain>
    </source>
</reference>
<dbReference type="Proteomes" id="UP000178129">
    <property type="component" value="Unassembled WGS sequence"/>
</dbReference>
<accession>A0A1E1L9E8</accession>
<dbReference type="EMBL" id="FJUW01000041">
    <property type="protein sequence ID" value="CZT07155.1"/>
    <property type="molecule type" value="Genomic_DNA"/>
</dbReference>
<evidence type="ECO:0000313" key="1">
    <source>
        <dbReference type="EMBL" id="CZT07155.1"/>
    </source>
</evidence>
<organism evidence="1 2">
    <name type="scientific">Rhynchosporium graminicola</name>
    <dbReference type="NCBI Taxonomy" id="2792576"/>
    <lineage>
        <taxon>Eukaryota</taxon>
        <taxon>Fungi</taxon>
        <taxon>Dikarya</taxon>
        <taxon>Ascomycota</taxon>
        <taxon>Pezizomycotina</taxon>
        <taxon>Leotiomycetes</taxon>
        <taxon>Helotiales</taxon>
        <taxon>Ploettnerulaceae</taxon>
        <taxon>Rhynchosporium</taxon>
    </lineage>
</organism>
<comment type="caution">
    <text evidence="1">The sequence shown here is derived from an EMBL/GenBank/DDBJ whole genome shotgun (WGS) entry which is preliminary data.</text>
</comment>
<proteinExistence type="predicted"/>
<gene>
    <name evidence="1" type="ORF">RCO7_14904</name>
</gene>
<keyword evidence="2" id="KW-1185">Reference proteome</keyword>
<protein>
    <submittedName>
        <fullName evidence="1">Uncharacterized protein</fullName>
    </submittedName>
</protein>